<keyword evidence="2" id="KW-1185">Reference proteome</keyword>
<proteinExistence type="predicted"/>
<organism evidence="1 2">
    <name type="scientific">Vicia faba</name>
    <name type="common">Broad bean</name>
    <name type="synonym">Faba vulgaris</name>
    <dbReference type="NCBI Taxonomy" id="3906"/>
    <lineage>
        <taxon>Eukaryota</taxon>
        <taxon>Viridiplantae</taxon>
        <taxon>Streptophyta</taxon>
        <taxon>Embryophyta</taxon>
        <taxon>Tracheophyta</taxon>
        <taxon>Spermatophyta</taxon>
        <taxon>Magnoliopsida</taxon>
        <taxon>eudicotyledons</taxon>
        <taxon>Gunneridae</taxon>
        <taxon>Pentapetalae</taxon>
        <taxon>rosids</taxon>
        <taxon>fabids</taxon>
        <taxon>Fabales</taxon>
        <taxon>Fabaceae</taxon>
        <taxon>Papilionoideae</taxon>
        <taxon>50 kb inversion clade</taxon>
        <taxon>NPAAA clade</taxon>
        <taxon>Hologalegina</taxon>
        <taxon>IRL clade</taxon>
        <taxon>Fabeae</taxon>
        <taxon>Vicia</taxon>
    </lineage>
</organism>
<reference evidence="1 2" key="1">
    <citation type="submission" date="2023-01" db="EMBL/GenBank/DDBJ databases">
        <authorList>
            <person name="Kreplak J."/>
        </authorList>
    </citation>
    <scope>NUCLEOTIDE SEQUENCE [LARGE SCALE GENOMIC DNA]</scope>
</reference>
<evidence type="ECO:0000313" key="2">
    <source>
        <dbReference type="Proteomes" id="UP001157006"/>
    </source>
</evidence>
<accession>A0AAV1AHE0</accession>
<evidence type="ECO:0000313" key="1">
    <source>
        <dbReference type="EMBL" id="CAI8609736.1"/>
    </source>
</evidence>
<name>A0AAV1AHE0_VICFA</name>
<dbReference type="EMBL" id="OX451739">
    <property type="protein sequence ID" value="CAI8609736.1"/>
    <property type="molecule type" value="Genomic_DNA"/>
</dbReference>
<gene>
    <name evidence="1" type="ORF">VFH_IV147920</name>
</gene>
<dbReference type="AlphaFoldDB" id="A0AAV1AHE0"/>
<protein>
    <submittedName>
        <fullName evidence="1">Uncharacterized protein</fullName>
    </submittedName>
</protein>
<sequence>MYGEEQILSFENNVGLNGVEDNKLEDDMLDELNSVVVVETFDDLGTVEDLNNLGNKFDEVGPIGVEDSVVVDLEDGTTEHIVSDQNDILDDTPYLVSVQTDLVVEGLECNKEDEDSVLKENFKDSGDDSIGITEEITIDIDEGKGKGKGRG</sequence>
<dbReference type="Proteomes" id="UP001157006">
    <property type="component" value="Chromosome 4"/>
</dbReference>